<dbReference type="Proteomes" id="UP000677082">
    <property type="component" value="Unassembled WGS sequence"/>
</dbReference>
<sequence length="290" mass="30536">MRLSLALIGAVIAAGVLFIGYGLRPPRTGLAAAIDELFTAPAPRLPWRRRLLTAAATPLLRAGLPRARVRADLAVLDRTLIDHLARQCGLAALGVLAPAAVVAALNSGGASIGFTVPLWVCLLLGVGGFVVADVSAHDEAEKRRLLMRHTLTALLDVVPPALAAGAGIEQALTDAARHADGWAAHRIRDALDTARRTRTPLWEPLRELGARTGVVQLEQLAGTLHLASGEGARIRDALTQRGAALAERQSSDMEAHADAATERMSLPLMALAGVFLLFLIYPAIAGFAQI</sequence>
<dbReference type="EMBL" id="BOQN01000206">
    <property type="protein sequence ID" value="GIM98246.1"/>
    <property type="molecule type" value="Genomic_DNA"/>
</dbReference>
<evidence type="ECO:0000256" key="1">
    <source>
        <dbReference type="ARBA" id="ARBA00004651"/>
    </source>
</evidence>
<name>A0A919WDR8_9ACTN</name>
<dbReference type="RefSeq" id="WP_213013865.1">
    <property type="nucleotide sequence ID" value="NZ_BOQN01000206.1"/>
</dbReference>
<keyword evidence="3 6" id="KW-0812">Transmembrane</keyword>
<gene>
    <name evidence="8" type="ORF">Ato02nite_100390</name>
</gene>
<evidence type="ECO:0000313" key="8">
    <source>
        <dbReference type="EMBL" id="GIM98246.1"/>
    </source>
</evidence>
<accession>A0A919WDR8</accession>
<reference evidence="8 9" key="1">
    <citation type="submission" date="2021-03" db="EMBL/GenBank/DDBJ databases">
        <title>Whole genome shotgun sequence of Actinoplanes toevensis NBRC 105298.</title>
        <authorList>
            <person name="Komaki H."/>
            <person name="Tamura T."/>
        </authorList>
    </citation>
    <scope>NUCLEOTIDE SEQUENCE [LARGE SCALE GENOMIC DNA]</scope>
    <source>
        <strain evidence="8 9">NBRC 105298</strain>
    </source>
</reference>
<feature type="transmembrane region" description="Helical" evidence="6">
    <location>
        <begin position="111"/>
        <end position="134"/>
    </location>
</feature>
<evidence type="ECO:0000259" key="7">
    <source>
        <dbReference type="Pfam" id="PF00482"/>
    </source>
</evidence>
<feature type="transmembrane region" description="Helical" evidence="6">
    <location>
        <begin position="268"/>
        <end position="288"/>
    </location>
</feature>
<organism evidence="8 9">
    <name type="scientific">Paractinoplanes toevensis</name>
    <dbReference type="NCBI Taxonomy" id="571911"/>
    <lineage>
        <taxon>Bacteria</taxon>
        <taxon>Bacillati</taxon>
        <taxon>Actinomycetota</taxon>
        <taxon>Actinomycetes</taxon>
        <taxon>Micromonosporales</taxon>
        <taxon>Micromonosporaceae</taxon>
        <taxon>Paractinoplanes</taxon>
    </lineage>
</organism>
<keyword evidence="5 6" id="KW-0472">Membrane</keyword>
<proteinExistence type="predicted"/>
<evidence type="ECO:0000256" key="3">
    <source>
        <dbReference type="ARBA" id="ARBA00022692"/>
    </source>
</evidence>
<dbReference type="Pfam" id="PF00482">
    <property type="entry name" value="T2SSF"/>
    <property type="match status" value="1"/>
</dbReference>
<evidence type="ECO:0000256" key="4">
    <source>
        <dbReference type="ARBA" id="ARBA00022989"/>
    </source>
</evidence>
<protein>
    <submittedName>
        <fullName evidence="8">Type II secretion system protein</fullName>
    </submittedName>
</protein>
<dbReference type="InterPro" id="IPR018076">
    <property type="entry name" value="T2SS_GspF_dom"/>
</dbReference>
<evidence type="ECO:0000256" key="2">
    <source>
        <dbReference type="ARBA" id="ARBA00022475"/>
    </source>
</evidence>
<feature type="transmembrane region" description="Helical" evidence="6">
    <location>
        <begin position="84"/>
        <end position="105"/>
    </location>
</feature>
<comment type="subcellular location">
    <subcellularLocation>
        <location evidence="1">Cell membrane</location>
        <topology evidence="1">Multi-pass membrane protein</topology>
    </subcellularLocation>
</comment>
<dbReference type="GO" id="GO:0005886">
    <property type="term" value="C:plasma membrane"/>
    <property type="evidence" value="ECO:0007669"/>
    <property type="project" value="UniProtKB-SubCell"/>
</dbReference>
<dbReference type="AlphaFoldDB" id="A0A919WDR8"/>
<keyword evidence="4 6" id="KW-1133">Transmembrane helix</keyword>
<comment type="caution">
    <text evidence="8">The sequence shown here is derived from an EMBL/GenBank/DDBJ whole genome shotgun (WGS) entry which is preliminary data.</text>
</comment>
<dbReference type="PANTHER" id="PTHR35007">
    <property type="entry name" value="INTEGRAL MEMBRANE PROTEIN-RELATED"/>
    <property type="match status" value="1"/>
</dbReference>
<keyword evidence="9" id="KW-1185">Reference proteome</keyword>
<feature type="domain" description="Type II secretion system protein GspF" evidence="7">
    <location>
        <begin position="161"/>
        <end position="282"/>
    </location>
</feature>
<evidence type="ECO:0000313" key="9">
    <source>
        <dbReference type="Proteomes" id="UP000677082"/>
    </source>
</evidence>
<evidence type="ECO:0000256" key="5">
    <source>
        <dbReference type="ARBA" id="ARBA00023136"/>
    </source>
</evidence>
<evidence type="ECO:0000256" key="6">
    <source>
        <dbReference type="SAM" id="Phobius"/>
    </source>
</evidence>
<keyword evidence="2" id="KW-1003">Cell membrane</keyword>
<dbReference type="PANTHER" id="PTHR35007:SF1">
    <property type="entry name" value="PILUS ASSEMBLY PROTEIN"/>
    <property type="match status" value="1"/>
</dbReference>